<reference evidence="3" key="3">
    <citation type="submission" date="2019-05" db="EMBL/GenBank/DDBJ databases">
        <authorList>
            <consortium name="Pathogen Informatics"/>
        </authorList>
    </citation>
    <scope>NUCLEOTIDE SEQUENCE</scope>
    <source>
        <strain evidence="3">17X</strain>
    </source>
</reference>
<evidence type="ECO:0000313" key="3">
    <source>
        <dbReference type="EMBL" id="VTZ79270.1"/>
    </source>
</evidence>
<keyword evidence="1" id="KW-1133">Transmembrane helix</keyword>
<dbReference type="VEuPathDB" id="PlasmoDB:PYYM_0017400"/>
<dbReference type="RefSeq" id="XP_034493355.1">
    <property type="nucleotide sequence ID" value="XM_034637634.1"/>
</dbReference>
<organism evidence="3 4">
    <name type="scientific">Plasmodium yoelii</name>
    <dbReference type="NCBI Taxonomy" id="5861"/>
    <lineage>
        <taxon>Eukaryota</taxon>
        <taxon>Sar</taxon>
        <taxon>Alveolata</taxon>
        <taxon>Apicomplexa</taxon>
        <taxon>Aconoidasida</taxon>
        <taxon>Haemosporida</taxon>
        <taxon>Plasmodiidae</taxon>
        <taxon>Plasmodium</taxon>
        <taxon>Plasmodium (Vinckeia)</taxon>
    </lineage>
</organism>
<keyword evidence="1" id="KW-0812">Transmembrane</keyword>
<dbReference type="VEuPathDB" id="PlasmoDB:PY01872"/>
<reference evidence="3 4" key="1">
    <citation type="journal article" date="2014" name="BMC Biol.">
        <title>A comprehensive evaluation of rodent malaria parasite genomes and gene expression.</title>
        <authorList>
            <person name="Otto T.D."/>
            <person name="Bohme U."/>
            <person name="Jackson A.P."/>
            <person name="Hunt M."/>
            <person name="Franke-Fayard B."/>
            <person name="Hoeijmakers W.A."/>
            <person name="Religa A.A."/>
            <person name="Robertson L."/>
            <person name="Sanders M."/>
            <person name="Ogun S.A."/>
            <person name="Cunningham D."/>
            <person name="Erhart A."/>
            <person name="Billker O."/>
            <person name="Khan S.M."/>
            <person name="Stunnenberg H.G."/>
            <person name="Langhorne J."/>
            <person name="Holder A.A."/>
            <person name="Waters A.P."/>
            <person name="Newbold C.I."/>
            <person name="Pain A."/>
            <person name="Berriman M."/>
            <person name="Janse C.J."/>
        </authorList>
    </citation>
    <scope>NUCLEOTIDE SEQUENCE [LARGE SCALE GENOMIC DNA]</scope>
    <source>
        <strain evidence="3 4">17X</strain>
    </source>
</reference>
<feature type="transmembrane region" description="Helical" evidence="1">
    <location>
        <begin position="246"/>
        <end position="264"/>
    </location>
</feature>
<dbReference type="GeneID" id="55210770"/>
<evidence type="ECO:0000313" key="4">
    <source>
        <dbReference type="Proteomes" id="UP000072874"/>
    </source>
</evidence>
<dbReference type="NCBIfam" id="TIGR01590">
    <property type="entry name" value="yir-bir-cir_Pla"/>
    <property type="match status" value="1"/>
</dbReference>
<dbReference type="EMBL" id="LM993656">
    <property type="protein sequence ID" value="VTZ71902.1"/>
    <property type="molecule type" value="Genomic_DNA"/>
</dbReference>
<dbReference type="Proteomes" id="UP000072874">
    <property type="component" value="Chromosome 11"/>
</dbReference>
<dbReference type="EMBL" id="LM993665">
    <property type="protein sequence ID" value="VTZ79270.1"/>
    <property type="molecule type" value="Genomic_DNA"/>
</dbReference>
<dbReference type="InterPro" id="IPR006477">
    <property type="entry name" value="Yir_bir_cir"/>
</dbReference>
<dbReference type="Proteomes" id="UP000072874">
    <property type="component" value="Chromosome 2"/>
</dbReference>
<dbReference type="Pfam" id="PF06022">
    <property type="entry name" value="Cir_Bir_Yir"/>
    <property type="match status" value="1"/>
</dbReference>
<evidence type="ECO:0000256" key="1">
    <source>
        <dbReference type="SAM" id="Phobius"/>
    </source>
</evidence>
<proteinExistence type="predicted"/>
<dbReference type="AlphaFoldDB" id="A0A4V0KMX3"/>
<keyword evidence="1" id="KW-0472">Membrane</keyword>
<dbReference type="VEuPathDB" id="PlasmoDB:PY17X_0220301"/>
<gene>
    <name evidence="2" type="ORF">PY17X_0220301</name>
    <name evidence="3" type="ORF">PY17X_1100077</name>
</gene>
<name>A0A4V0KMX3_PLAYE</name>
<accession>A0A4V0KMX3</accession>
<dbReference type="VEuPathDB" id="PlasmoDB:PY17X_1100077"/>
<protein>
    <submittedName>
        <fullName evidence="3">PIR protein</fullName>
    </submittedName>
</protein>
<evidence type="ECO:0000313" key="2">
    <source>
        <dbReference type="EMBL" id="VTZ71902.1"/>
    </source>
</evidence>
<dbReference type="VEuPathDB" id="PlasmoDB:Py17XNL_001105403"/>
<dbReference type="KEGG" id="pyo:PY17X_0220301"/>
<dbReference type="OrthoDB" id="373146at2759"/>
<sequence length="293" mass="34286">MNDTLCSKFDFMRKHLPDKLGEDSILDFYQIENIKKYCPDENCDTDFDKNTAGFLWLLGECYSTVIDKSYKENNTNVFFLYMISWFSYKLNQITGNKFTKINDLYTNYVKNSGKYEAFITDAYRIGDLKGFMDERNDLLNINIEDLSKFYDAFNLLCIMYGRVAQNKKDDKLLNDAKDFVKKYQELNRYSNNTDVSSYRQILSSLSTNYDDLKIKCKNDQTLPEIPASIYALTSEDTSSSSIGNKLFTVLSIFGAIAFFLGISYKYSLFGFRKRAQKQYLREKIKNIKKKMNH</sequence>
<reference evidence="3" key="2">
    <citation type="submission" date="2014-05" db="EMBL/GenBank/DDBJ databases">
        <authorList>
            <person name="Aslett M.A."/>
            <person name="De Silva N."/>
        </authorList>
    </citation>
    <scope>NUCLEOTIDE SEQUENCE</scope>
    <source>
        <strain evidence="3">17X</strain>
    </source>
</reference>